<gene>
    <name evidence="2" type="ORF">BKA15_004386</name>
</gene>
<dbReference type="Proteomes" id="UP000569914">
    <property type="component" value="Unassembled WGS sequence"/>
</dbReference>
<dbReference type="PROSITE" id="PS50890">
    <property type="entry name" value="PUA"/>
    <property type="match status" value="1"/>
</dbReference>
<keyword evidence="1" id="KW-0472">Membrane</keyword>
<protein>
    <submittedName>
        <fullName evidence="2">Uncharacterized protein</fullName>
    </submittedName>
</protein>
<feature type="transmembrane region" description="Helical" evidence="1">
    <location>
        <begin position="162"/>
        <end position="183"/>
    </location>
</feature>
<keyword evidence="1" id="KW-0812">Transmembrane</keyword>
<feature type="transmembrane region" description="Helical" evidence="1">
    <location>
        <begin position="195"/>
        <end position="214"/>
    </location>
</feature>
<dbReference type="RefSeq" id="WP_179754292.1">
    <property type="nucleotide sequence ID" value="NZ_JACCBU010000001.1"/>
</dbReference>
<evidence type="ECO:0000256" key="1">
    <source>
        <dbReference type="SAM" id="Phobius"/>
    </source>
</evidence>
<dbReference type="EMBL" id="JACCBU010000001">
    <property type="protein sequence ID" value="NYE73057.1"/>
    <property type="molecule type" value="Genomic_DNA"/>
</dbReference>
<evidence type="ECO:0000313" key="3">
    <source>
        <dbReference type="Proteomes" id="UP000569914"/>
    </source>
</evidence>
<proteinExistence type="predicted"/>
<feature type="transmembrane region" description="Helical" evidence="1">
    <location>
        <begin position="47"/>
        <end position="70"/>
    </location>
</feature>
<keyword evidence="3" id="KW-1185">Reference proteome</keyword>
<feature type="transmembrane region" description="Helical" evidence="1">
    <location>
        <begin position="82"/>
        <end position="98"/>
    </location>
</feature>
<accession>A0A7Y9IAB8</accession>
<feature type="transmembrane region" description="Helical" evidence="1">
    <location>
        <begin position="104"/>
        <end position="121"/>
    </location>
</feature>
<evidence type="ECO:0000313" key="2">
    <source>
        <dbReference type="EMBL" id="NYE73057.1"/>
    </source>
</evidence>
<feature type="transmembrane region" description="Helical" evidence="1">
    <location>
        <begin position="226"/>
        <end position="249"/>
    </location>
</feature>
<comment type="caution">
    <text evidence="2">The sequence shown here is derived from an EMBL/GenBank/DDBJ whole genome shotgun (WGS) entry which is preliminary data.</text>
</comment>
<feature type="transmembrane region" description="Helical" evidence="1">
    <location>
        <begin position="133"/>
        <end position="156"/>
    </location>
</feature>
<reference evidence="2 3" key="1">
    <citation type="submission" date="2020-07" db="EMBL/GenBank/DDBJ databases">
        <title>Sequencing the genomes of 1000 actinobacteria strains.</title>
        <authorList>
            <person name="Klenk H.-P."/>
        </authorList>
    </citation>
    <scope>NUCLEOTIDE SEQUENCE [LARGE SCALE GENOMIC DNA]</scope>
    <source>
        <strain evidence="2 3">DSM 22083</strain>
    </source>
</reference>
<keyword evidence="1" id="KW-1133">Transmembrane helix</keyword>
<sequence length="256" mass="26195">MEDLRESDRPIRVRWSVALLGVAVVLISGHAQTIFYDGLGVGAIRPIAILLIALGIVSGLLGLIVVAPLLRHPERTDSPRPIVLSALCGLGVVAAAALMTLPFAALVILVVVAATQLRFVARGAPVPSPASRLRLALPYSIAVLVILPVGVLHVLAGNPAGTWMIIVWAVIGGAAAVAFPVLCRREIPALAGPPRRTVCAGLLLVAIVGYGHWLTGLGLAGATTPGGTIVAIVAQLATVLALVIGAPAWKRATVGT</sequence>
<dbReference type="AlphaFoldDB" id="A0A7Y9IAB8"/>
<organism evidence="2 3">
    <name type="scientific">Microlunatus parietis</name>
    <dbReference type="NCBI Taxonomy" id="682979"/>
    <lineage>
        <taxon>Bacteria</taxon>
        <taxon>Bacillati</taxon>
        <taxon>Actinomycetota</taxon>
        <taxon>Actinomycetes</taxon>
        <taxon>Propionibacteriales</taxon>
        <taxon>Propionibacteriaceae</taxon>
        <taxon>Microlunatus</taxon>
    </lineage>
</organism>
<name>A0A7Y9IAB8_9ACTN</name>